<dbReference type="InterPro" id="IPR015424">
    <property type="entry name" value="PyrdxlP-dep_Trfase"/>
</dbReference>
<dbReference type="PANTHER" id="PTHR43092">
    <property type="entry name" value="L-CYSTEINE DESULFHYDRASE"/>
    <property type="match status" value="1"/>
</dbReference>
<proteinExistence type="predicted"/>
<comment type="caution">
    <text evidence="3">The sequence shown here is derived from an EMBL/GenBank/DDBJ whole genome shotgun (WGS) entry which is preliminary data.</text>
</comment>
<sequence>MALIECGEEAAKHFAFAKGYRNLNHGSYGTYPIEIRDVFRDYQSKTEARPDAFVRYEYRTKLLDESREAIAKYLNVPTDTCVYVPNATTAIETVLRNLVYKEGDVIVYFATVYPAFANTAKWLAETTRVQVHSIDYTLPVSDKYICDAFETTIRELKAAGKNPRIAIFDAINSLPSARMPFEELVKLCKTHRLLSCVDGAHAIGHIPLDLPALDPDFFVTNCHKWLYVPRSCAVFHVPLRNQHLLRTTLPTSFMFGSPFVANFSSVGTLDDNPYLCVPAALEWRKRLSWGDLRGDEAAMGYMRKLARAGGKMVAGILQTEILENEEETLGNCNLVMVRLPLVLLPGKDAAAATKMSDWVMKVAMLEENVAVYTTFYAGSVWARLSAQIYLTLADFGYAGRALQRVCERAQRGEWA</sequence>
<evidence type="ECO:0000256" key="1">
    <source>
        <dbReference type="ARBA" id="ARBA00022898"/>
    </source>
</evidence>
<name>A0AAI8Z2E2_9PEZI</name>
<dbReference type="Proteomes" id="UP001296104">
    <property type="component" value="Unassembled WGS sequence"/>
</dbReference>
<dbReference type="Gene3D" id="3.40.640.10">
    <property type="entry name" value="Type I PLP-dependent aspartate aminotransferase-like (Major domain)"/>
    <property type="match status" value="1"/>
</dbReference>
<keyword evidence="1" id="KW-0663">Pyridoxal phosphate</keyword>
<dbReference type="InterPro" id="IPR015421">
    <property type="entry name" value="PyrdxlP-dep_Trfase_major"/>
</dbReference>
<dbReference type="AlphaFoldDB" id="A0AAI8Z2E2"/>
<evidence type="ECO:0000259" key="2">
    <source>
        <dbReference type="Pfam" id="PF00266"/>
    </source>
</evidence>
<gene>
    <name evidence="3" type="ORF">LECACI_7A006345</name>
</gene>
<evidence type="ECO:0000313" key="3">
    <source>
        <dbReference type="EMBL" id="CAK4031187.1"/>
    </source>
</evidence>
<feature type="domain" description="Aminotransferase class V" evidence="2">
    <location>
        <begin position="51"/>
        <end position="250"/>
    </location>
</feature>
<accession>A0AAI8Z2E2</accession>
<dbReference type="Pfam" id="PF00266">
    <property type="entry name" value="Aminotran_5"/>
    <property type="match status" value="1"/>
</dbReference>
<dbReference type="PANTHER" id="PTHR43092:SF2">
    <property type="entry name" value="HERCYNYLCYSTEINE SULFOXIDE LYASE"/>
    <property type="match status" value="1"/>
</dbReference>
<dbReference type="InterPro" id="IPR000192">
    <property type="entry name" value="Aminotrans_V_dom"/>
</dbReference>
<reference evidence="3" key="1">
    <citation type="submission" date="2023-11" db="EMBL/GenBank/DDBJ databases">
        <authorList>
            <person name="Alioto T."/>
            <person name="Alioto T."/>
            <person name="Gomez Garrido J."/>
        </authorList>
    </citation>
    <scope>NUCLEOTIDE SEQUENCE</scope>
</reference>
<keyword evidence="3" id="KW-0032">Aminotransferase</keyword>
<dbReference type="GO" id="GO:0008483">
    <property type="term" value="F:transaminase activity"/>
    <property type="evidence" value="ECO:0007669"/>
    <property type="project" value="UniProtKB-KW"/>
</dbReference>
<keyword evidence="4" id="KW-1185">Reference proteome</keyword>
<evidence type="ECO:0000313" key="4">
    <source>
        <dbReference type="Proteomes" id="UP001296104"/>
    </source>
</evidence>
<dbReference type="SUPFAM" id="SSF53383">
    <property type="entry name" value="PLP-dependent transferases"/>
    <property type="match status" value="1"/>
</dbReference>
<dbReference type="EMBL" id="CAVMBE010000045">
    <property type="protein sequence ID" value="CAK4031187.1"/>
    <property type="molecule type" value="Genomic_DNA"/>
</dbReference>
<organism evidence="3 4">
    <name type="scientific">Lecanosticta acicola</name>
    <dbReference type="NCBI Taxonomy" id="111012"/>
    <lineage>
        <taxon>Eukaryota</taxon>
        <taxon>Fungi</taxon>
        <taxon>Dikarya</taxon>
        <taxon>Ascomycota</taxon>
        <taxon>Pezizomycotina</taxon>
        <taxon>Dothideomycetes</taxon>
        <taxon>Dothideomycetidae</taxon>
        <taxon>Mycosphaerellales</taxon>
        <taxon>Mycosphaerellaceae</taxon>
        <taxon>Lecanosticta</taxon>
    </lineage>
</organism>
<keyword evidence="3" id="KW-0808">Transferase</keyword>
<protein>
    <submittedName>
        <fullName evidence="3">Aminotransferase family</fullName>
    </submittedName>
</protein>